<organism evidence="1 2">
    <name type="scientific">Arctium lappa</name>
    <name type="common">Greater burdock</name>
    <name type="synonym">Lappa major</name>
    <dbReference type="NCBI Taxonomy" id="4217"/>
    <lineage>
        <taxon>Eukaryota</taxon>
        <taxon>Viridiplantae</taxon>
        <taxon>Streptophyta</taxon>
        <taxon>Embryophyta</taxon>
        <taxon>Tracheophyta</taxon>
        <taxon>Spermatophyta</taxon>
        <taxon>Magnoliopsida</taxon>
        <taxon>eudicotyledons</taxon>
        <taxon>Gunneridae</taxon>
        <taxon>Pentapetalae</taxon>
        <taxon>asterids</taxon>
        <taxon>campanulids</taxon>
        <taxon>Asterales</taxon>
        <taxon>Asteraceae</taxon>
        <taxon>Carduoideae</taxon>
        <taxon>Cardueae</taxon>
        <taxon>Arctiinae</taxon>
        <taxon>Arctium</taxon>
    </lineage>
</organism>
<reference evidence="1 2" key="2">
    <citation type="journal article" date="2022" name="Mol. Ecol. Resour.">
        <title>The genomes of chicory, endive, great burdock and yacon provide insights into Asteraceae paleo-polyploidization history and plant inulin production.</title>
        <authorList>
            <person name="Fan W."/>
            <person name="Wang S."/>
            <person name="Wang H."/>
            <person name="Wang A."/>
            <person name="Jiang F."/>
            <person name="Liu H."/>
            <person name="Zhao H."/>
            <person name="Xu D."/>
            <person name="Zhang Y."/>
        </authorList>
    </citation>
    <scope>NUCLEOTIDE SEQUENCE [LARGE SCALE GENOMIC DNA]</scope>
    <source>
        <strain evidence="2">cv. Niubang</strain>
    </source>
</reference>
<accession>A0ACB9FPE4</accession>
<dbReference type="EMBL" id="CM042047">
    <property type="protein sequence ID" value="KAI3772437.1"/>
    <property type="molecule type" value="Genomic_DNA"/>
</dbReference>
<sequence>MNPVADRSSLYCMLFLRFEIVLFIAFWFMVFSRYHVHCSASTDYEISKMSIWSNKSTTEQLIIGSQSQREAAACYLLKDKFFAL</sequence>
<evidence type="ECO:0000313" key="1">
    <source>
        <dbReference type="EMBL" id="KAI3772437.1"/>
    </source>
</evidence>
<reference evidence="2" key="1">
    <citation type="journal article" date="2022" name="Mol. Ecol. Resour.">
        <title>The genomes of chicory, endive, great burdock and yacon provide insights into Asteraceae palaeo-polyploidization history and plant inulin production.</title>
        <authorList>
            <person name="Fan W."/>
            <person name="Wang S."/>
            <person name="Wang H."/>
            <person name="Wang A."/>
            <person name="Jiang F."/>
            <person name="Liu H."/>
            <person name="Zhao H."/>
            <person name="Xu D."/>
            <person name="Zhang Y."/>
        </authorList>
    </citation>
    <scope>NUCLEOTIDE SEQUENCE [LARGE SCALE GENOMIC DNA]</scope>
    <source>
        <strain evidence="2">cv. Niubang</strain>
    </source>
</reference>
<comment type="caution">
    <text evidence="1">The sequence shown here is derived from an EMBL/GenBank/DDBJ whole genome shotgun (WGS) entry which is preliminary data.</text>
</comment>
<evidence type="ECO:0000313" key="2">
    <source>
        <dbReference type="Proteomes" id="UP001055879"/>
    </source>
</evidence>
<name>A0ACB9FPE4_ARCLA</name>
<dbReference type="Proteomes" id="UP001055879">
    <property type="component" value="Linkage Group LG01"/>
</dbReference>
<keyword evidence="2" id="KW-1185">Reference proteome</keyword>
<proteinExistence type="predicted"/>
<gene>
    <name evidence="1" type="ORF">L6452_03623</name>
</gene>
<protein>
    <submittedName>
        <fullName evidence="1">Uncharacterized protein</fullName>
    </submittedName>
</protein>